<evidence type="ECO:0000313" key="1">
    <source>
        <dbReference type="EMBL" id="KFD58729.1"/>
    </source>
</evidence>
<name>A0A085MND3_9BILA</name>
<organism evidence="1 2">
    <name type="scientific">Trichuris suis</name>
    <name type="common">pig whipworm</name>
    <dbReference type="NCBI Taxonomy" id="68888"/>
    <lineage>
        <taxon>Eukaryota</taxon>
        <taxon>Metazoa</taxon>
        <taxon>Ecdysozoa</taxon>
        <taxon>Nematoda</taxon>
        <taxon>Enoplea</taxon>
        <taxon>Dorylaimia</taxon>
        <taxon>Trichinellida</taxon>
        <taxon>Trichuridae</taxon>
        <taxon>Trichuris</taxon>
    </lineage>
</organism>
<evidence type="ECO:0000313" key="2">
    <source>
        <dbReference type="Proteomes" id="UP000030764"/>
    </source>
</evidence>
<dbReference type="EMBL" id="KL363183">
    <property type="protein sequence ID" value="KFD58729.1"/>
    <property type="molecule type" value="Genomic_DNA"/>
</dbReference>
<gene>
    <name evidence="1" type="ORF">M513_00422</name>
</gene>
<dbReference type="Proteomes" id="UP000030764">
    <property type="component" value="Unassembled WGS sequence"/>
</dbReference>
<reference evidence="1 2" key="1">
    <citation type="journal article" date="2014" name="Nat. Genet.">
        <title>Genome and transcriptome of the porcine whipworm Trichuris suis.</title>
        <authorList>
            <person name="Jex A.R."/>
            <person name="Nejsum P."/>
            <person name="Schwarz E.M."/>
            <person name="Hu L."/>
            <person name="Young N.D."/>
            <person name="Hall R.S."/>
            <person name="Korhonen P.K."/>
            <person name="Liao S."/>
            <person name="Thamsborg S."/>
            <person name="Xia J."/>
            <person name="Xu P."/>
            <person name="Wang S."/>
            <person name="Scheerlinck J.P."/>
            <person name="Hofmann A."/>
            <person name="Sternberg P.W."/>
            <person name="Wang J."/>
            <person name="Gasser R.B."/>
        </authorList>
    </citation>
    <scope>NUCLEOTIDE SEQUENCE [LARGE SCALE GENOMIC DNA]</scope>
    <source>
        <strain evidence="1">DCEP-RM93M</strain>
    </source>
</reference>
<dbReference type="AlphaFoldDB" id="A0A085MND3"/>
<protein>
    <submittedName>
        <fullName evidence="1">Uncharacterized protein</fullName>
    </submittedName>
</protein>
<proteinExistence type="predicted"/>
<keyword evidence="2" id="KW-1185">Reference proteome</keyword>
<sequence length="97" mass="11114">MYFAVFSFIFGIDFYERLLWSLVRANRVTDLNGIIAEQASKRRSVTSDQATTIHAPWSSLKKCFLQLRQPEGEQTVPFIPDFLSAKYGGTESFDRLS</sequence>
<accession>A0A085MND3</accession>